<proteinExistence type="predicted"/>
<protein>
    <submittedName>
        <fullName evidence="1">Uncharacterized protein</fullName>
    </submittedName>
</protein>
<dbReference type="Proteomes" id="UP000244450">
    <property type="component" value="Unassembled WGS sequence"/>
</dbReference>
<name>A0A2T7BFG1_9BACT</name>
<dbReference type="AlphaFoldDB" id="A0A2T7BFG1"/>
<dbReference type="RefSeq" id="WP_108686855.1">
    <property type="nucleotide sequence ID" value="NZ_QCYK01000002.1"/>
</dbReference>
<gene>
    <name evidence="1" type="ORF">DCC81_11940</name>
</gene>
<evidence type="ECO:0000313" key="2">
    <source>
        <dbReference type="Proteomes" id="UP000244450"/>
    </source>
</evidence>
<dbReference type="EMBL" id="QCYK01000002">
    <property type="protein sequence ID" value="PUZ25018.1"/>
    <property type="molecule type" value="Genomic_DNA"/>
</dbReference>
<reference evidence="1 2" key="1">
    <citation type="submission" date="2018-04" db="EMBL/GenBank/DDBJ databases">
        <title>Chitinophaga fuyangensis sp. nov., isolated from soil in a chemical factory.</title>
        <authorList>
            <person name="Chen K."/>
        </authorList>
    </citation>
    <scope>NUCLEOTIDE SEQUENCE [LARGE SCALE GENOMIC DNA]</scope>
    <source>
        <strain evidence="1 2">LY-1</strain>
    </source>
</reference>
<sequence length="322" mass="36039">MNTCLQNIVSINSLCPGVSNVPSTSGWDIWQAAEVKYKGIAAITDEKYIRGMNVLKAARDRAIMEVENDFGKILLGEGYSTNDSLQLIDAAIFNTNITNPATSLARGITIYGAKPSFIRKLKISTVSICPVQSVESINLKVWDNNVEYTYPIQLVGGQVNQFNLDFVASGDKVRITLDNTNLATYNAQIICREGCGGTLPNECGYVRGWNGTNEIKTEGFGISAAFGCTCDLSQLLCAWSKQYIGEIVFWKMRSLIMEERLYSDRLNNFTIYNREEAEKKRQEFEATYIQKWNEFAMAAPQLMLKVKESCITCNRPSFKPNV</sequence>
<keyword evidence="2" id="KW-1185">Reference proteome</keyword>
<comment type="caution">
    <text evidence="1">The sequence shown here is derived from an EMBL/GenBank/DDBJ whole genome shotgun (WGS) entry which is preliminary data.</text>
</comment>
<accession>A0A2T7BFG1</accession>
<dbReference type="OrthoDB" id="1452127at2"/>
<evidence type="ECO:0000313" key="1">
    <source>
        <dbReference type="EMBL" id="PUZ25018.1"/>
    </source>
</evidence>
<organism evidence="1 2">
    <name type="scientific">Chitinophaga parva</name>
    <dbReference type="NCBI Taxonomy" id="2169414"/>
    <lineage>
        <taxon>Bacteria</taxon>
        <taxon>Pseudomonadati</taxon>
        <taxon>Bacteroidota</taxon>
        <taxon>Chitinophagia</taxon>
        <taxon>Chitinophagales</taxon>
        <taxon>Chitinophagaceae</taxon>
        <taxon>Chitinophaga</taxon>
    </lineage>
</organism>